<reference evidence="5" key="1">
    <citation type="journal article" date="2019" name="Int. J. Syst. Evol. Microbiol.">
        <title>The Global Catalogue of Microorganisms (GCM) 10K type strain sequencing project: providing services to taxonomists for standard genome sequencing and annotation.</title>
        <authorList>
            <consortium name="The Broad Institute Genomics Platform"/>
            <consortium name="The Broad Institute Genome Sequencing Center for Infectious Disease"/>
            <person name="Wu L."/>
            <person name="Ma J."/>
        </authorList>
    </citation>
    <scope>NUCLEOTIDE SEQUENCE [LARGE SCALE GENOMIC DNA]</scope>
    <source>
        <strain evidence="5">CGMCC 1.15197</strain>
    </source>
</reference>
<protein>
    <submittedName>
        <fullName evidence="4">Dihydroflavonol-4-reductase</fullName>
    </submittedName>
</protein>
<proteinExistence type="inferred from homology"/>
<evidence type="ECO:0000259" key="3">
    <source>
        <dbReference type="Pfam" id="PF01370"/>
    </source>
</evidence>
<dbReference type="InterPro" id="IPR001509">
    <property type="entry name" value="Epimerase_deHydtase"/>
</dbReference>
<gene>
    <name evidence="4" type="ORF">GCM10011383_38670</name>
</gene>
<dbReference type="PANTHER" id="PTHR10366">
    <property type="entry name" value="NAD DEPENDENT EPIMERASE/DEHYDRATASE"/>
    <property type="match status" value="1"/>
</dbReference>
<sequence length="341" mass="37490">MKGKVLLTGISGFIGSHTAIHLLENGYEVTGTLRSLDRADAVKTMLARHTQHVDKLRFAQAELTDETVWHDLMQGMDYVQHIASPNPREVPQHEDELIVPAKNGVLHVLRAAAANGVKRVVLTSSTGALMYGRPKGRESGLYDETTWTDVTNRVDTTAYFRSKTLAEKAAWDFMAADTSELELTAVLPGLVLGPVLEEDFGNSANAVLKLLDGSMPAVPDLGFALVDVRSIADLLRRAMEQPAAAGQRFVGTAGFLTYAQIAALLRTRFPGRNIPRRVLPNLLTRLLSWFDPAIRPVLLDLGQQRKCDNRKAKELLHWQPLTQEEAVIACAQSILDLGLVK</sequence>
<dbReference type="PANTHER" id="PTHR10366:SF564">
    <property type="entry name" value="STEROL-4-ALPHA-CARBOXYLATE 3-DEHYDROGENASE, DECARBOXYLATING"/>
    <property type="match status" value="1"/>
</dbReference>
<evidence type="ECO:0000256" key="1">
    <source>
        <dbReference type="ARBA" id="ARBA00023002"/>
    </source>
</evidence>
<evidence type="ECO:0000313" key="4">
    <source>
        <dbReference type="EMBL" id="GGF23291.1"/>
    </source>
</evidence>
<organism evidence="4 5">
    <name type="scientific">Hymenobacter cavernae</name>
    <dbReference type="NCBI Taxonomy" id="2044852"/>
    <lineage>
        <taxon>Bacteria</taxon>
        <taxon>Pseudomonadati</taxon>
        <taxon>Bacteroidota</taxon>
        <taxon>Cytophagia</taxon>
        <taxon>Cytophagales</taxon>
        <taxon>Hymenobacteraceae</taxon>
        <taxon>Hymenobacter</taxon>
    </lineage>
</organism>
<dbReference type="Proteomes" id="UP000632273">
    <property type="component" value="Unassembled WGS sequence"/>
</dbReference>
<dbReference type="InterPro" id="IPR050425">
    <property type="entry name" value="NAD(P)_dehydrat-like"/>
</dbReference>
<keyword evidence="5" id="KW-1185">Reference proteome</keyword>
<evidence type="ECO:0000256" key="2">
    <source>
        <dbReference type="ARBA" id="ARBA00023445"/>
    </source>
</evidence>
<dbReference type="RefSeq" id="WP_188815685.1">
    <property type="nucleotide sequence ID" value="NZ_BMHT01000007.1"/>
</dbReference>
<dbReference type="SUPFAM" id="SSF51735">
    <property type="entry name" value="NAD(P)-binding Rossmann-fold domains"/>
    <property type="match status" value="1"/>
</dbReference>
<comment type="similarity">
    <text evidence="2">Belongs to the NAD(P)-dependent epimerase/dehydratase family. Dihydroflavonol-4-reductase subfamily.</text>
</comment>
<dbReference type="InterPro" id="IPR036291">
    <property type="entry name" value="NAD(P)-bd_dom_sf"/>
</dbReference>
<feature type="domain" description="NAD-dependent epimerase/dehydratase" evidence="3">
    <location>
        <begin position="5"/>
        <end position="243"/>
    </location>
</feature>
<dbReference type="Pfam" id="PF01370">
    <property type="entry name" value="Epimerase"/>
    <property type="match status" value="1"/>
</dbReference>
<comment type="caution">
    <text evidence="4">The sequence shown here is derived from an EMBL/GenBank/DDBJ whole genome shotgun (WGS) entry which is preliminary data.</text>
</comment>
<accession>A0ABQ1URE6</accession>
<dbReference type="CDD" id="cd05227">
    <property type="entry name" value="AR_SDR_e"/>
    <property type="match status" value="1"/>
</dbReference>
<dbReference type="Gene3D" id="3.40.50.720">
    <property type="entry name" value="NAD(P)-binding Rossmann-like Domain"/>
    <property type="match status" value="1"/>
</dbReference>
<dbReference type="EMBL" id="BMHT01000007">
    <property type="protein sequence ID" value="GGF23291.1"/>
    <property type="molecule type" value="Genomic_DNA"/>
</dbReference>
<evidence type="ECO:0000313" key="5">
    <source>
        <dbReference type="Proteomes" id="UP000632273"/>
    </source>
</evidence>
<keyword evidence="1" id="KW-0560">Oxidoreductase</keyword>
<name>A0ABQ1URE6_9BACT</name>